<organism evidence="5 6">
    <name type="scientific">Rhynchospora pubera</name>
    <dbReference type="NCBI Taxonomy" id="906938"/>
    <lineage>
        <taxon>Eukaryota</taxon>
        <taxon>Viridiplantae</taxon>
        <taxon>Streptophyta</taxon>
        <taxon>Embryophyta</taxon>
        <taxon>Tracheophyta</taxon>
        <taxon>Spermatophyta</taxon>
        <taxon>Magnoliopsida</taxon>
        <taxon>Liliopsida</taxon>
        <taxon>Poales</taxon>
        <taxon>Cyperaceae</taxon>
        <taxon>Cyperoideae</taxon>
        <taxon>Rhynchosporeae</taxon>
        <taxon>Rhynchospora</taxon>
    </lineage>
</organism>
<evidence type="ECO:0000256" key="1">
    <source>
        <dbReference type="ARBA" id="ARBA00005771"/>
    </source>
</evidence>
<dbReference type="SUPFAM" id="SSF52540">
    <property type="entry name" value="P-loop containing nucleoside triphosphate hydrolases"/>
    <property type="match status" value="1"/>
</dbReference>
<evidence type="ECO:0000313" key="6">
    <source>
        <dbReference type="Proteomes" id="UP001140206"/>
    </source>
</evidence>
<dbReference type="PANTHER" id="PTHR11783">
    <property type="entry name" value="SULFOTRANSFERASE SULT"/>
    <property type="match status" value="1"/>
</dbReference>
<sequence>MAWIMLRIDYSIYGRLASSISMKTFSHDTQESCNCLEKTNLQLQAMTSIIQTSKGLGFTPYYKFENFWYPEHLLPVTLDMQATFKAQPSDIILATMMKSGTTWLKAIIFAVVNRHLYTNTHKNHPLLKSSPHDCFPFIHSIYEKNNQNQLDSMPSPRLLAVHVPFSHLPASITDSGCKVVYLCRNPKDAFVSLRHYLDKMKPVGCEMTPFDKAFEMFCQGVFPFGPFWDQMLEYWTESIKSPEKVLFLKYEDLKEDLAENIKKLAEFLGCSFSAEEVKRGVVEEIVQLCDFETMKNVKANKEGEHGALVRFKNSGFFRKGKIGDWKDHITPDMAERVDKIIEQKLLGYGLMF</sequence>
<keyword evidence="6" id="KW-1185">Reference proteome</keyword>
<name>A0AAV8G2P4_9POAL</name>
<dbReference type="Pfam" id="PF00685">
    <property type="entry name" value="Sulfotransfer_1"/>
    <property type="match status" value="1"/>
</dbReference>
<evidence type="ECO:0000259" key="4">
    <source>
        <dbReference type="Pfam" id="PF00685"/>
    </source>
</evidence>
<dbReference type="AlphaFoldDB" id="A0AAV8G2P4"/>
<feature type="domain" description="Sulfotransferase" evidence="4">
    <location>
        <begin position="88"/>
        <end position="347"/>
    </location>
</feature>
<accession>A0AAV8G2P4</accession>
<keyword evidence="2 3" id="KW-0808">Transferase</keyword>
<dbReference type="Gene3D" id="3.40.50.300">
    <property type="entry name" value="P-loop containing nucleotide triphosphate hydrolases"/>
    <property type="match status" value="1"/>
</dbReference>
<comment type="caution">
    <text evidence="5">The sequence shown here is derived from an EMBL/GenBank/DDBJ whole genome shotgun (WGS) entry which is preliminary data.</text>
</comment>
<dbReference type="InterPro" id="IPR027417">
    <property type="entry name" value="P-loop_NTPase"/>
</dbReference>
<evidence type="ECO:0000313" key="5">
    <source>
        <dbReference type="EMBL" id="KAJ4799747.1"/>
    </source>
</evidence>
<proteinExistence type="inferred from homology"/>
<gene>
    <name evidence="5" type="ORF">LUZ62_050993</name>
</gene>
<comment type="similarity">
    <text evidence="1 3">Belongs to the sulfotransferase 1 family.</text>
</comment>
<dbReference type="GO" id="GO:0008146">
    <property type="term" value="F:sulfotransferase activity"/>
    <property type="evidence" value="ECO:0007669"/>
    <property type="project" value="InterPro"/>
</dbReference>
<dbReference type="EC" id="2.8.2.-" evidence="3"/>
<evidence type="ECO:0000256" key="3">
    <source>
        <dbReference type="RuleBase" id="RU361155"/>
    </source>
</evidence>
<dbReference type="EMBL" id="JAMFTS010000002">
    <property type="protein sequence ID" value="KAJ4799747.1"/>
    <property type="molecule type" value="Genomic_DNA"/>
</dbReference>
<dbReference type="Proteomes" id="UP001140206">
    <property type="component" value="Chromosome 2"/>
</dbReference>
<dbReference type="InterPro" id="IPR000863">
    <property type="entry name" value="Sulfotransferase_dom"/>
</dbReference>
<evidence type="ECO:0000256" key="2">
    <source>
        <dbReference type="ARBA" id="ARBA00022679"/>
    </source>
</evidence>
<reference evidence="5" key="1">
    <citation type="submission" date="2022-08" db="EMBL/GenBank/DDBJ databases">
        <authorList>
            <person name="Marques A."/>
        </authorList>
    </citation>
    <scope>NUCLEOTIDE SEQUENCE</scope>
    <source>
        <strain evidence="5">RhyPub2mFocal</strain>
        <tissue evidence="5">Leaves</tissue>
    </source>
</reference>
<protein>
    <recommendedName>
        <fullName evidence="3">Sulfotransferase</fullName>
        <ecNumber evidence="3">2.8.2.-</ecNumber>
    </recommendedName>
</protein>